<keyword evidence="7" id="KW-1185">Reference proteome</keyword>
<sequence length="111" mass="11444">MIEIKRWIKMEYVYAALLLHSSGKDVSEEGIKTILSAAGVEAEEVRIKALVSALEGVDIEDVLSKAPSVAVAAAPVAAAAASAAASEAEEAEEDKEEAEESGIEGLGALFG</sequence>
<reference evidence="6 7" key="1">
    <citation type="submission" date="2023-03" db="EMBL/GenBank/DDBJ databases">
        <title>Whole genome sequencing of Methanotrichaceae archaeon M04Ac.</title>
        <authorList>
            <person name="Khomyakova M.A."/>
            <person name="Merkel A.Y."/>
            <person name="Slobodkin A.I."/>
        </authorList>
    </citation>
    <scope>NUCLEOTIDE SEQUENCE [LARGE SCALE GENOMIC DNA]</scope>
    <source>
        <strain evidence="6 7">M04Ac</strain>
    </source>
</reference>
<feature type="compositionally biased region" description="Acidic residues" evidence="5">
    <location>
        <begin position="87"/>
        <end position="102"/>
    </location>
</feature>
<comment type="function">
    <text evidence="4">Forms part of the ribosomal stalk, playing a central role in the interaction of the ribosome with GTP-bound translation factors.</text>
</comment>
<dbReference type="PANTHER" id="PTHR45696">
    <property type="entry name" value="60S ACIDIC RIBOSOMAL PROTEIN P1"/>
    <property type="match status" value="1"/>
</dbReference>
<dbReference type="InterPro" id="IPR027534">
    <property type="entry name" value="Ribosomal_P1/P2"/>
</dbReference>
<dbReference type="InterPro" id="IPR038716">
    <property type="entry name" value="P1/P2_N_sf"/>
</dbReference>
<feature type="region of interest" description="Disordered" evidence="5">
    <location>
        <begin position="84"/>
        <end position="111"/>
    </location>
</feature>
<comment type="subunit">
    <text evidence="4">Part of the 50S ribosomal subunit. Homodimer, it forms part of the ribosomal stalk which helps the ribosome interact with GTP-bound translation factors. Forms a heptameric L10(L12)2(L12)2(L12)2 complex, where L10 forms an elongated spine to which the L12 dimers bind in a sequential fashion.</text>
</comment>
<evidence type="ECO:0000313" key="7">
    <source>
        <dbReference type="Proteomes" id="UP001215956"/>
    </source>
</evidence>
<protein>
    <recommendedName>
        <fullName evidence="4">Large ribosomal subunit protein P1</fullName>
    </recommendedName>
</protein>
<evidence type="ECO:0000256" key="2">
    <source>
        <dbReference type="ARBA" id="ARBA00022980"/>
    </source>
</evidence>
<organism evidence="6 7">
    <name type="scientific">Candidatus Methanocrinis alkalitolerans</name>
    <dbReference type="NCBI Taxonomy" id="3033395"/>
    <lineage>
        <taxon>Archaea</taxon>
        <taxon>Methanobacteriati</taxon>
        <taxon>Methanobacteriota</taxon>
        <taxon>Stenosarchaea group</taxon>
        <taxon>Methanomicrobia</taxon>
        <taxon>Methanotrichales</taxon>
        <taxon>Methanotrichaceae</taxon>
        <taxon>Methanocrinis</taxon>
    </lineage>
</organism>
<dbReference type="InterPro" id="IPR022295">
    <property type="entry name" value="Ribosomal_P1_arc"/>
</dbReference>
<dbReference type="GO" id="GO:0005840">
    <property type="term" value="C:ribosome"/>
    <property type="evidence" value="ECO:0007669"/>
    <property type="project" value="UniProtKB-KW"/>
</dbReference>
<dbReference type="Pfam" id="PF00428">
    <property type="entry name" value="Ribosomal_60s"/>
    <property type="match status" value="1"/>
</dbReference>
<comment type="similarity">
    <text evidence="1 4">Belongs to the eukaryotic ribosomal protein P1/P2 family.</text>
</comment>
<gene>
    <name evidence="6" type="primary">rpl12p</name>
    <name evidence="4" type="synonym">rpl12</name>
    <name evidence="6" type="ORF">P0O24_10650</name>
</gene>
<dbReference type="EMBL" id="JARFPL010000041">
    <property type="protein sequence ID" value="MDF0594038.1"/>
    <property type="molecule type" value="Genomic_DNA"/>
</dbReference>
<dbReference type="Gene3D" id="1.10.10.1410">
    <property type="match status" value="1"/>
</dbReference>
<dbReference type="NCBIfam" id="TIGR03685">
    <property type="entry name" value="ribo_P1_arch"/>
    <property type="match status" value="1"/>
</dbReference>
<evidence type="ECO:0000256" key="3">
    <source>
        <dbReference type="ARBA" id="ARBA00023274"/>
    </source>
</evidence>
<keyword evidence="3 4" id="KW-0687">Ribonucleoprotein</keyword>
<name>A0ABT5XH38_9EURY</name>
<dbReference type="CDD" id="cd05832">
    <property type="entry name" value="Ribosomal_L12p"/>
    <property type="match status" value="1"/>
</dbReference>
<keyword evidence="2 4" id="KW-0689">Ribosomal protein</keyword>
<evidence type="ECO:0000256" key="1">
    <source>
        <dbReference type="ARBA" id="ARBA00005436"/>
    </source>
</evidence>
<comment type="caution">
    <text evidence="6">The sequence shown here is derived from an EMBL/GenBank/DDBJ whole genome shotgun (WGS) entry which is preliminary data.</text>
</comment>
<dbReference type="HAMAP" id="MF_01478">
    <property type="entry name" value="Ribosomal_L12_arch"/>
    <property type="match status" value="1"/>
</dbReference>
<proteinExistence type="inferred from homology"/>
<evidence type="ECO:0000256" key="5">
    <source>
        <dbReference type="SAM" id="MobiDB-lite"/>
    </source>
</evidence>
<evidence type="ECO:0000256" key="4">
    <source>
        <dbReference type="HAMAP-Rule" id="MF_01478"/>
    </source>
</evidence>
<evidence type="ECO:0000313" key="6">
    <source>
        <dbReference type="EMBL" id="MDF0594038.1"/>
    </source>
</evidence>
<dbReference type="PANTHER" id="PTHR45696:SF10">
    <property type="entry name" value="LARGE RIBOSOMAL SUBUNIT PROTEIN P1"/>
    <property type="match status" value="1"/>
</dbReference>
<dbReference type="Proteomes" id="UP001215956">
    <property type="component" value="Unassembled WGS sequence"/>
</dbReference>
<accession>A0ABT5XH38</accession>